<dbReference type="InterPro" id="IPR013221">
    <property type="entry name" value="Mur_ligase_cen"/>
</dbReference>
<dbReference type="InterPro" id="IPR000713">
    <property type="entry name" value="Mur_ligase_N"/>
</dbReference>
<accession>A0A9D1TDD9</accession>
<evidence type="ECO:0000313" key="18">
    <source>
        <dbReference type="Proteomes" id="UP000886884"/>
    </source>
</evidence>
<dbReference type="GO" id="GO:0005737">
    <property type="term" value="C:cytoplasm"/>
    <property type="evidence" value="ECO:0007669"/>
    <property type="project" value="UniProtKB-SubCell"/>
</dbReference>
<feature type="binding site" evidence="12">
    <location>
        <position position="183"/>
    </location>
    <ligand>
        <name>UDP-N-acetyl-alpha-D-muramoyl-L-alanyl-D-glutamate</name>
        <dbReference type="ChEBI" id="CHEBI:83900"/>
    </ligand>
</feature>
<dbReference type="NCBIfam" id="TIGR01085">
    <property type="entry name" value="murE"/>
    <property type="match status" value="1"/>
</dbReference>
<evidence type="ECO:0000256" key="5">
    <source>
        <dbReference type="ARBA" id="ARBA00022618"/>
    </source>
</evidence>
<feature type="binding site" evidence="12">
    <location>
        <position position="377"/>
    </location>
    <ligand>
        <name>meso-2,6-diaminopimelate</name>
        <dbReference type="ChEBI" id="CHEBI:57791"/>
    </ligand>
</feature>
<dbReference type="PROSITE" id="PS01011">
    <property type="entry name" value="FOLYLPOLYGLU_SYNT_1"/>
    <property type="match status" value="1"/>
</dbReference>
<dbReference type="GO" id="GO:0071555">
    <property type="term" value="P:cell wall organization"/>
    <property type="evidence" value="ECO:0007669"/>
    <property type="project" value="UniProtKB-KW"/>
</dbReference>
<evidence type="ECO:0000256" key="9">
    <source>
        <dbReference type="ARBA" id="ARBA00022984"/>
    </source>
</evidence>
<dbReference type="Gene3D" id="3.40.1190.10">
    <property type="entry name" value="Mur-like, catalytic domain"/>
    <property type="match status" value="1"/>
</dbReference>
<feature type="binding site" evidence="12">
    <location>
        <begin position="150"/>
        <end position="151"/>
    </location>
    <ligand>
        <name>UDP-N-acetyl-alpha-D-muramoyl-L-alanyl-D-glutamate</name>
        <dbReference type="ChEBI" id="CHEBI:83900"/>
    </ligand>
</feature>
<dbReference type="SUPFAM" id="SSF53244">
    <property type="entry name" value="MurD-like peptide ligases, peptide-binding domain"/>
    <property type="match status" value="1"/>
</dbReference>
<evidence type="ECO:0000259" key="15">
    <source>
        <dbReference type="Pfam" id="PF02875"/>
    </source>
</evidence>
<dbReference type="PANTHER" id="PTHR23135:SF4">
    <property type="entry name" value="UDP-N-ACETYLMURAMOYL-L-ALANYL-D-GLUTAMATE--2,6-DIAMINOPIMELATE LIGASE MURE HOMOLOG, CHLOROPLASTIC"/>
    <property type="match status" value="1"/>
</dbReference>
<keyword evidence="6 12" id="KW-0547">Nucleotide-binding</keyword>
<dbReference type="InterPro" id="IPR004101">
    <property type="entry name" value="Mur_ligase_C"/>
</dbReference>
<feature type="binding site" evidence="12">
    <location>
        <position position="453"/>
    </location>
    <ligand>
        <name>meso-2,6-diaminopimelate</name>
        <dbReference type="ChEBI" id="CHEBI:57791"/>
    </ligand>
</feature>
<feature type="domain" description="Mur ligase central" evidence="16">
    <location>
        <begin position="106"/>
        <end position="305"/>
    </location>
</feature>
<dbReference type="Pfam" id="PF08245">
    <property type="entry name" value="Mur_ligase_M"/>
    <property type="match status" value="1"/>
</dbReference>
<dbReference type="GO" id="GO:0008765">
    <property type="term" value="F:UDP-N-acetylmuramoylalanyl-D-glutamate-2,6-diaminopimelate ligase activity"/>
    <property type="evidence" value="ECO:0007669"/>
    <property type="project" value="UniProtKB-UniRule"/>
</dbReference>
<dbReference type="PANTHER" id="PTHR23135">
    <property type="entry name" value="MUR LIGASE FAMILY MEMBER"/>
    <property type="match status" value="1"/>
</dbReference>
<dbReference type="NCBIfam" id="NF001124">
    <property type="entry name" value="PRK00139.1-2"/>
    <property type="match status" value="1"/>
</dbReference>
<feature type="binding site" evidence="12">
    <location>
        <position position="457"/>
    </location>
    <ligand>
        <name>meso-2,6-diaminopimelate</name>
        <dbReference type="ChEBI" id="CHEBI:57791"/>
    </ligand>
</feature>
<protein>
    <recommendedName>
        <fullName evidence="12">UDP-N-acetylmuramoyl-L-alanyl-D-glutamate--2,6-diaminopimelate ligase</fullName>
        <ecNumber evidence="12">6.3.2.13</ecNumber>
    </recommendedName>
    <alternativeName>
        <fullName evidence="12">Meso-A2pm-adding enzyme</fullName>
    </alternativeName>
    <alternativeName>
        <fullName evidence="12">Meso-diaminopimelate-adding enzyme</fullName>
    </alternativeName>
    <alternativeName>
        <fullName evidence="12">UDP-MurNAc-L-Ala-D-Glu:meso-diaminopimelate ligase</fullName>
    </alternativeName>
    <alternativeName>
        <fullName evidence="12">UDP-MurNAc-tripeptide synthetase</fullName>
    </alternativeName>
    <alternativeName>
        <fullName evidence="12">UDP-N-acetylmuramyl-tripeptide synthetase</fullName>
    </alternativeName>
</protein>
<dbReference type="EC" id="6.3.2.13" evidence="12"/>
<comment type="pathway">
    <text evidence="1 12 13">Cell wall biogenesis; peptidoglycan biosynthesis.</text>
</comment>
<keyword evidence="3 12" id="KW-0963">Cytoplasm</keyword>
<dbReference type="HAMAP" id="MF_00208">
    <property type="entry name" value="MurE"/>
    <property type="match status" value="1"/>
</dbReference>
<comment type="subcellular location">
    <subcellularLocation>
        <location evidence="12 13">Cytoplasm</location>
    </subcellularLocation>
</comment>
<dbReference type="GO" id="GO:0009252">
    <property type="term" value="P:peptidoglycan biosynthetic process"/>
    <property type="evidence" value="ECO:0007669"/>
    <property type="project" value="UniProtKB-UniRule"/>
</dbReference>
<dbReference type="InterPro" id="IPR036565">
    <property type="entry name" value="Mur-like_cat_sf"/>
</dbReference>
<dbReference type="InterPro" id="IPR036615">
    <property type="entry name" value="Mur_ligase_C_dom_sf"/>
</dbReference>
<dbReference type="AlphaFoldDB" id="A0A9D1TDD9"/>
<dbReference type="InterPro" id="IPR005761">
    <property type="entry name" value="UDP-N-AcMur-Glu-dNH2Pim_ligase"/>
</dbReference>
<feature type="binding site" evidence="12">
    <location>
        <position position="177"/>
    </location>
    <ligand>
        <name>UDP-N-acetyl-alpha-D-muramoyl-L-alanyl-D-glutamate</name>
        <dbReference type="ChEBI" id="CHEBI:83900"/>
    </ligand>
</feature>
<dbReference type="GO" id="GO:0008360">
    <property type="term" value="P:regulation of cell shape"/>
    <property type="evidence" value="ECO:0007669"/>
    <property type="project" value="UniProtKB-KW"/>
</dbReference>
<dbReference type="GO" id="GO:0004326">
    <property type="term" value="F:tetrahydrofolylpolyglutamate synthase activity"/>
    <property type="evidence" value="ECO:0007669"/>
    <property type="project" value="InterPro"/>
</dbReference>
<dbReference type="Pfam" id="PF02875">
    <property type="entry name" value="Mur_ligase_C"/>
    <property type="match status" value="1"/>
</dbReference>
<evidence type="ECO:0000259" key="16">
    <source>
        <dbReference type="Pfam" id="PF08245"/>
    </source>
</evidence>
<evidence type="ECO:0000256" key="8">
    <source>
        <dbReference type="ARBA" id="ARBA00022960"/>
    </source>
</evidence>
<dbReference type="NCBIfam" id="NF001126">
    <property type="entry name" value="PRK00139.1-4"/>
    <property type="match status" value="1"/>
</dbReference>
<evidence type="ECO:0000313" key="17">
    <source>
        <dbReference type="EMBL" id="HIV28631.1"/>
    </source>
</evidence>
<name>A0A9D1TDD9_9FIRM</name>
<sequence>MKLWELAGHVPGKTRLIGADVEISSVEIDSRKVQPGALFFCIPGTNADGHDFAPAAAQHGAAALVVERELPLEIPQLLVENAREALAYLAAAFYGNPAKNMRLIGITGTKGKTTVSYLVKSILDSAGVKTGLIGTVSTYIGSEQFPSRLSTPDPIEFHSILRRMDDAGVEVVVMEVTAHALAQCRVAGLAYDVAAFTNFSQDHLDYFGTMERYLEAKLLLARQAKQMVVNVDDEHLALAVQQGRFLCPVKTVGIRARADIYAKNIEVDERGCNFLLCFHKRFRIPVQLRVPGIFNVYNSLVAAALCNAVGVDQDAIRRGLEAVRTIPGRIELLNTGTPYHVILDYAHSPDALENVLRAVRQTARARVIALFGCGGDRDREKRPLMGEIGGRLADYVILTSDNPRSEDPYEILASVEEGIKRTDCPYVVIENRREAIREALRIAQENDVVVLAGKGHETYQEIRGVKHPFDERIVVAELLAQMRGE</sequence>
<comment type="caution">
    <text evidence="12">Lacks conserved residue(s) required for the propagation of feature annotation.</text>
</comment>
<evidence type="ECO:0000256" key="13">
    <source>
        <dbReference type="RuleBase" id="RU004135"/>
    </source>
</evidence>
<keyword evidence="11 12" id="KW-0961">Cell wall biogenesis/degradation</keyword>
<comment type="catalytic activity">
    <reaction evidence="12">
        <text>UDP-N-acetyl-alpha-D-muramoyl-L-alanyl-D-glutamate + meso-2,6-diaminopimelate + ATP = UDP-N-acetyl-alpha-D-muramoyl-L-alanyl-gamma-D-glutamyl-meso-2,6-diaminopimelate + ADP + phosphate + H(+)</text>
        <dbReference type="Rhea" id="RHEA:23676"/>
        <dbReference type="ChEBI" id="CHEBI:15378"/>
        <dbReference type="ChEBI" id="CHEBI:30616"/>
        <dbReference type="ChEBI" id="CHEBI:43474"/>
        <dbReference type="ChEBI" id="CHEBI:57791"/>
        <dbReference type="ChEBI" id="CHEBI:83900"/>
        <dbReference type="ChEBI" id="CHEBI:83905"/>
        <dbReference type="ChEBI" id="CHEBI:456216"/>
        <dbReference type="EC" id="6.3.2.13"/>
    </reaction>
</comment>
<keyword evidence="12" id="KW-0460">Magnesium</keyword>
<evidence type="ECO:0000256" key="7">
    <source>
        <dbReference type="ARBA" id="ARBA00022840"/>
    </source>
</evidence>
<dbReference type="Proteomes" id="UP000886884">
    <property type="component" value="Unassembled WGS sequence"/>
</dbReference>
<feature type="domain" description="Mur ligase N-terminal catalytic" evidence="14">
    <location>
        <begin position="22"/>
        <end position="94"/>
    </location>
</feature>
<dbReference type="Pfam" id="PF01225">
    <property type="entry name" value="Mur_ligase"/>
    <property type="match status" value="1"/>
</dbReference>
<evidence type="ECO:0000259" key="14">
    <source>
        <dbReference type="Pfam" id="PF01225"/>
    </source>
</evidence>
<evidence type="ECO:0000256" key="6">
    <source>
        <dbReference type="ARBA" id="ARBA00022741"/>
    </source>
</evidence>
<keyword evidence="4 12" id="KW-0436">Ligase</keyword>
<keyword evidence="5 12" id="KW-0132">Cell division</keyword>
<feature type="short sequence motif" description="Meso-diaminopimelate recognition motif" evidence="12">
    <location>
        <begin position="401"/>
        <end position="404"/>
    </location>
</feature>
<feature type="binding site" evidence="12">
    <location>
        <begin position="401"/>
        <end position="404"/>
    </location>
    <ligand>
        <name>meso-2,6-diaminopimelate</name>
        <dbReference type="ChEBI" id="CHEBI:57791"/>
    </ligand>
</feature>
<dbReference type="Gene3D" id="3.40.1390.10">
    <property type="entry name" value="MurE/MurF, N-terminal domain"/>
    <property type="match status" value="1"/>
</dbReference>
<evidence type="ECO:0000256" key="4">
    <source>
        <dbReference type="ARBA" id="ARBA00022598"/>
    </source>
</evidence>
<dbReference type="GO" id="GO:0051301">
    <property type="term" value="P:cell division"/>
    <property type="evidence" value="ECO:0007669"/>
    <property type="project" value="UniProtKB-KW"/>
</dbReference>
<dbReference type="GO" id="GO:0000287">
    <property type="term" value="F:magnesium ion binding"/>
    <property type="evidence" value="ECO:0007669"/>
    <property type="project" value="UniProtKB-UniRule"/>
</dbReference>
<comment type="function">
    <text evidence="12">Catalyzes the addition of meso-diaminopimelic acid to the nucleotide precursor UDP-N-acetylmuramoyl-L-alanyl-D-glutamate (UMAG) in the biosynthesis of bacterial cell-wall peptidoglycan.</text>
</comment>
<evidence type="ECO:0000256" key="11">
    <source>
        <dbReference type="ARBA" id="ARBA00023316"/>
    </source>
</evidence>
<organism evidence="17 18">
    <name type="scientific">Candidatus Ornithocaccomicrobium faecavium</name>
    <dbReference type="NCBI Taxonomy" id="2840890"/>
    <lineage>
        <taxon>Bacteria</taxon>
        <taxon>Bacillati</taxon>
        <taxon>Bacillota</taxon>
        <taxon>Clostridia</taxon>
        <taxon>Candidatus Ornithocaccomicrobium</taxon>
    </lineage>
</organism>
<comment type="cofactor">
    <cofactor evidence="12">
        <name>Mg(2+)</name>
        <dbReference type="ChEBI" id="CHEBI:18420"/>
    </cofactor>
</comment>
<evidence type="ECO:0000256" key="10">
    <source>
        <dbReference type="ARBA" id="ARBA00023306"/>
    </source>
</evidence>
<comment type="similarity">
    <text evidence="2 12">Belongs to the MurCDEF family. MurE subfamily.</text>
</comment>
<dbReference type="InterPro" id="IPR035911">
    <property type="entry name" value="MurE/MurF_N"/>
</dbReference>
<keyword evidence="9 12" id="KW-0573">Peptidoglycan synthesis</keyword>
<keyword evidence="10 12" id="KW-0131">Cell cycle</keyword>
<proteinExistence type="inferred from homology"/>
<dbReference type="GO" id="GO:0005524">
    <property type="term" value="F:ATP binding"/>
    <property type="evidence" value="ECO:0007669"/>
    <property type="project" value="UniProtKB-UniRule"/>
</dbReference>
<dbReference type="Gene3D" id="3.90.190.20">
    <property type="entry name" value="Mur ligase, C-terminal domain"/>
    <property type="match status" value="1"/>
</dbReference>
<comment type="PTM">
    <text evidence="12">Carboxylation is probably crucial for Mg(2+) binding and, consequently, for the gamma-phosphate positioning of ATP.</text>
</comment>
<keyword evidence="7 12" id="KW-0067">ATP-binding</keyword>
<evidence type="ECO:0000256" key="3">
    <source>
        <dbReference type="ARBA" id="ARBA00022490"/>
    </source>
</evidence>
<dbReference type="InterPro" id="IPR018109">
    <property type="entry name" value="Folylpolyglutamate_synth_CS"/>
</dbReference>
<dbReference type="SUPFAM" id="SSF63418">
    <property type="entry name" value="MurE/MurF N-terminal domain"/>
    <property type="match status" value="1"/>
</dbReference>
<keyword evidence="8 12" id="KW-0133">Cell shape</keyword>
<feature type="modified residue" description="N6-carboxylysine" evidence="12">
    <location>
        <position position="217"/>
    </location>
</feature>
<reference evidence="17" key="2">
    <citation type="journal article" date="2021" name="PeerJ">
        <title>Extensive microbial diversity within the chicken gut microbiome revealed by metagenomics and culture.</title>
        <authorList>
            <person name="Gilroy R."/>
            <person name="Ravi A."/>
            <person name="Getino M."/>
            <person name="Pursley I."/>
            <person name="Horton D.L."/>
            <person name="Alikhan N.F."/>
            <person name="Baker D."/>
            <person name="Gharbi K."/>
            <person name="Hall N."/>
            <person name="Watson M."/>
            <person name="Adriaenssens E.M."/>
            <person name="Foster-Nyarko E."/>
            <person name="Jarju S."/>
            <person name="Secka A."/>
            <person name="Antonio M."/>
            <person name="Oren A."/>
            <person name="Chaudhuri R.R."/>
            <person name="La Ragione R."/>
            <person name="Hildebrand F."/>
            <person name="Pallen M.J."/>
        </authorList>
    </citation>
    <scope>NUCLEOTIDE SEQUENCE</scope>
    <source>
        <strain evidence="17">CHK183-6373</strain>
    </source>
</reference>
<evidence type="ECO:0000256" key="12">
    <source>
        <dbReference type="HAMAP-Rule" id="MF_00208"/>
    </source>
</evidence>
<dbReference type="SUPFAM" id="SSF53623">
    <property type="entry name" value="MurD-like peptide ligases, catalytic domain"/>
    <property type="match status" value="1"/>
</dbReference>
<evidence type="ECO:0000256" key="2">
    <source>
        <dbReference type="ARBA" id="ARBA00005898"/>
    </source>
</evidence>
<reference evidence="17" key="1">
    <citation type="submission" date="2020-10" db="EMBL/GenBank/DDBJ databases">
        <authorList>
            <person name="Gilroy R."/>
        </authorList>
    </citation>
    <scope>NUCLEOTIDE SEQUENCE</scope>
    <source>
        <strain evidence="17">CHK183-6373</strain>
    </source>
</reference>
<evidence type="ECO:0000256" key="1">
    <source>
        <dbReference type="ARBA" id="ARBA00004752"/>
    </source>
</evidence>
<gene>
    <name evidence="12" type="primary">murE</name>
    <name evidence="17" type="ORF">IAA64_11705</name>
</gene>
<feature type="domain" description="Mur ligase C-terminal" evidence="15">
    <location>
        <begin position="328"/>
        <end position="455"/>
    </location>
</feature>
<feature type="binding site" evidence="12">
    <location>
        <begin position="108"/>
        <end position="114"/>
    </location>
    <ligand>
        <name>ATP</name>
        <dbReference type="ChEBI" id="CHEBI:30616"/>
    </ligand>
</feature>
<comment type="caution">
    <text evidence="17">The sequence shown here is derived from an EMBL/GenBank/DDBJ whole genome shotgun (WGS) entry which is preliminary data.</text>
</comment>
<feature type="binding site" evidence="12">
    <location>
        <position position="185"/>
    </location>
    <ligand>
        <name>UDP-N-acetyl-alpha-D-muramoyl-L-alanyl-D-glutamate</name>
        <dbReference type="ChEBI" id="CHEBI:83900"/>
    </ligand>
</feature>
<dbReference type="EMBL" id="DVOT01000213">
    <property type="protein sequence ID" value="HIV28631.1"/>
    <property type="molecule type" value="Genomic_DNA"/>
</dbReference>
<feature type="binding site" evidence="12">
    <location>
        <position position="30"/>
    </location>
    <ligand>
        <name>UDP-N-acetyl-alpha-D-muramoyl-L-alanyl-D-glutamate</name>
        <dbReference type="ChEBI" id="CHEBI:83900"/>
    </ligand>
</feature>